<dbReference type="SUPFAM" id="SSF55729">
    <property type="entry name" value="Acyl-CoA N-acyltransferases (Nat)"/>
    <property type="match status" value="1"/>
</dbReference>
<evidence type="ECO:0000313" key="6">
    <source>
        <dbReference type="Proteomes" id="UP000199699"/>
    </source>
</evidence>
<feature type="domain" description="N-acetyltransferase" evidence="4">
    <location>
        <begin position="149"/>
        <end position="231"/>
    </location>
</feature>
<dbReference type="PANTHER" id="PTHR43877">
    <property type="entry name" value="AMINOALKYLPHOSPHONATE N-ACETYLTRANSFERASE-RELATED-RELATED"/>
    <property type="match status" value="1"/>
</dbReference>
<dbReference type="GO" id="GO:0016747">
    <property type="term" value="F:acyltransferase activity, transferring groups other than amino-acyl groups"/>
    <property type="evidence" value="ECO:0007669"/>
    <property type="project" value="InterPro"/>
</dbReference>
<dbReference type="Gene3D" id="3.40.630.30">
    <property type="match status" value="1"/>
</dbReference>
<keyword evidence="6" id="KW-1185">Reference proteome</keyword>
<feature type="region of interest" description="Disordered" evidence="3">
    <location>
        <begin position="209"/>
        <end position="235"/>
    </location>
</feature>
<evidence type="ECO:0000313" key="5">
    <source>
        <dbReference type="EMBL" id="SCL14265.1"/>
    </source>
</evidence>
<keyword evidence="2" id="KW-0012">Acyltransferase</keyword>
<dbReference type="CDD" id="cd04301">
    <property type="entry name" value="NAT_SF"/>
    <property type="match status" value="1"/>
</dbReference>
<dbReference type="AlphaFoldDB" id="A0A1C6RAY9"/>
<evidence type="ECO:0000256" key="2">
    <source>
        <dbReference type="ARBA" id="ARBA00023315"/>
    </source>
</evidence>
<evidence type="ECO:0000256" key="1">
    <source>
        <dbReference type="ARBA" id="ARBA00022679"/>
    </source>
</evidence>
<dbReference type="STRING" id="145857.GA0070616_0391"/>
<dbReference type="Proteomes" id="UP000199699">
    <property type="component" value="Unassembled WGS sequence"/>
</dbReference>
<dbReference type="EMBL" id="FMHT01000003">
    <property type="protein sequence ID" value="SCL14265.1"/>
    <property type="molecule type" value="Genomic_DNA"/>
</dbReference>
<evidence type="ECO:0000256" key="3">
    <source>
        <dbReference type="SAM" id="MobiDB-lite"/>
    </source>
</evidence>
<keyword evidence="1 5" id="KW-0808">Transferase</keyword>
<reference evidence="5 6" key="1">
    <citation type="submission" date="2016-06" db="EMBL/GenBank/DDBJ databases">
        <authorList>
            <person name="Kjaerup R.B."/>
            <person name="Dalgaard T.S."/>
            <person name="Juul-Madsen H.R."/>
        </authorList>
    </citation>
    <scope>NUCLEOTIDE SEQUENCE [LARGE SCALE GENOMIC DNA]</scope>
    <source>
        <strain evidence="5 6">DSM 43818</strain>
    </source>
</reference>
<dbReference type="PROSITE" id="PS51186">
    <property type="entry name" value="GNAT"/>
    <property type="match status" value="1"/>
</dbReference>
<sequence length="235" mass="25291">MGVSDSAAEPGRLVVRPATRRDLHATARAHVDLLPVGLFPSLGPRFVRRWHRTFLDSRHGVGYVAVDPSAPGEEFVGFLLGTTDQTAHIAALLTDRRAVASLAVAAASALVRRPKVATRLLRSRVGPWTRRFRSRKPRGDGPDRPTAAPQVAVMTALAVRPEWRGTGIGSTLVTHFVEHARLAGATTAELVTPTGPTGAPTFYERLGWEAGPQESTPDGEGLSVYRRSLRDADPS</sequence>
<accession>A0A1C6RAY9</accession>
<dbReference type="InterPro" id="IPR016181">
    <property type="entry name" value="Acyl_CoA_acyltransferase"/>
</dbReference>
<name>A0A1C6RAY9_9ACTN</name>
<evidence type="ECO:0000259" key="4">
    <source>
        <dbReference type="PROSITE" id="PS51186"/>
    </source>
</evidence>
<protein>
    <submittedName>
        <fullName evidence="5">Acetyltransferase (GNAT) family protein</fullName>
    </submittedName>
</protein>
<gene>
    <name evidence="5" type="ORF">GA0070616_0391</name>
</gene>
<organism evidence="5 6">
    <name type="scientific">Micromonospora nigra</name>
    <dbReference type="NCBI Taxonomy" id="145857"/>
    <lineage>
        <taxon>Bacteria</taxon>
        <taxon>Bacillati</taxon>
        <taxon>Actinomycetota</taxon>
        <taxon>Actinomycetes</taxon>
        <taxon>Micromonosporales</taxon>
        <taxon>Micromonosporaceae</taxon>
        <taxon>Micromonospora</taxon>
    </lineage>
</organism>
<dbReference type="InterPro" id="IPR000182">
    <property type="entry name" value="GNAT_dom"/>
</dbReference>
<proteinExistence type="predicted"/>
<dbReference type="Pfam" id="PF13508">
    <property type="entry name" value="Acetyltransf_7"/>
    <property type="match status" value="1"/>
</dbReference>
<dbReference type="InterPro" id="IPR050832">
    <property type="entry name" value="Bact_Acetyltransf"/>
</dbReference>